<feature type="region of interest" description="Disordered" evidence="1">
    <location>
        <begin position="170"/>
        <end position="202"/>
    </location>
</feature>
<feature type="compositionally biased region" description="Basic residues" evidence="1">
    <location>
        <begin position="181"/>
        <end position="194"/>
    </location>
</feature>
<keyword evidence="3" id="KW-1185">Reference proteome</keyword>
<sequence>MSRSRRSQRDTQPTPVLRKSTRLSTRRASQEIPDVSRTSSVQRIAAEGSKTRSTTAEVDTIAEEIHLNDTFVFYDKHNKPFIVQAYEPDMSNPCAARNEMKYALDKQEHSGDELGSGGDISFPECCSQQLQTTSPETVSLSVESSQQLHVDSYNKGVEAGMHIAKSQLSYAVPGPKNMENRKKREARRKKRKETIRRMKEGQ</sequence>
<comment type="caution">
    <text evidence="2">The sequence shown here is derived from an EMBL/GenBank/DDBJ whole genome shotgun (WGS) entry which is preliminary data.</text>
</comment>
<feature type="region of interest" description="Disordered" evidence="1">
    <location>
        <begin position="1"/>
        <end position="55"/>
    </location>
</feature>
<dbReference type="AlphaFoldDB" id="A0AAW0GIM7"/>
<accession>A0AAW0GIM7</accession>
<name>A0AAW0GIM7_9APHY</name>
<evidence type="ECO:0000256" key="1">
    <source>
        <dbReference type="SAM" id="MobiDB-lite"/>
    </source>
</evidence>
<proteinExistence type="predicted"/>
<gene>
    <name evidence="2" type="ORF">QCA50_007102</name>
</gene>
<organism evidence="2 3">
    <name type="scientific">Cerrena zonata</name>
    <dbReference type="NCBI Taxonomy" id="2478898"/>
    <lineage>
        <taxon>Eukaryota</taxon>
        <taxon>Fungi</taxon>
        <taxon>Dikarya</taxon>
        <taxon>Basidiomycota</taxon>
        <taxon>Agaricomycotina</taxon>
        <taxon>Agaricomycetes</taxon>
        <taxon>Polyporales</taxon>
        <taxon>Cerrenaceae</taxon>
        <taxon>Cerrena</taxon>
    </lineage>
</organism>
<protein>
    <submittedName>
        <fullName evidence="2">Uncharacterized protein</fullName>
    </submittedName>
</protein>
<reference evidence="2 3" key="1">
    <citation type="submission" date="2022-09" db="EMBL/GenBank/DDBJ databases">
        <authorList>
            <person name="Palmer J.M."/>
        </authorList>
    </citation>
    <scope>NUCLEOTIDE SEQUENCE [LARGE SCALE GENOMIC DNA]</scope>
    <source>
        <strain evidence="2 3">DSM 7382</strain>
    </source>
</reference>
<evidence type="ECO:0000313" key="3">
    <source>
        <dbReference type="Proteomes" id="UP001385951"/>
    </source>
</evidence>
<dbReference type="EMBL" id="JASBNA010000008">
    <property type="protein sequence ID" value="KAK7689311.1"/>
    <property type="molecule type" value="Genomic_DNA"/>
</dbReference>
<dbReference type="Proteomes" id="UP001385951">
    <property type="component" value="Unassembled WGS sequence"/>
</dbReference>
<evidence type="ECO:0000313" key="2">
    <source>
        <dbReference type="EMBL" id="KAK7689311.1"/>
    </source>
</evidence>